<accession>A0A7S2CZI3</accession>
<dbReference type="AlphaFoldDB" id="A0A7S2CZI3"/>
<protein>
    <recommendedName>
        <fullName evidence="2">WKF domain-containing protein</fullName>
    </recommendedName>
</protein>
<evidence type="ECO:0000313" key="3">
    <source>
        <dbReference type="EMBL" id="CAD9437802.1"/>
    </source>
</evidence>
<dbReference type="InterPro" id="IPR019327">
    <property type="entry name" value="WKF"/>
</dbReference>
<name>A0A7S2CZI3_9STRA</name>
<dbReference type="PANTHER" id="PTHR22306:SF2">
    <property type="entry name" value="CHROMOSOME 7 OPEN READING FRAME 50"/>
    <property type="match status" value="1"/>
</dbReference>
<dbReference type="PANTHER" id="PTHR22306">
    <property type="entry name" value="CHROMOSOME 7 OPEN READING FRAME 50"/>
    <property type="match status" value="1"/>
</dbReference>
<gene>
    <name evidence="3" type="ORF">DSPE1174_LOCUS17705</name>
</gene>
<feature type="compositionally biased region" description="Basic residues" evidence="1">
    <location>
        <begin position="1"/>
        <end position="11"/>
    </location>
</feature>
<feature type="compositionally biased region" description="Low complexity" evidence="1">
    <location>
        <begin position="19"/>
        <end position="32"/>
    </location>
</feature>
<reference evidence="3" key="1">
    <citation type="submission" date="2021-01" db="EMBL/GenBank/DDBJ databases">
        <authorList>
            <person name="Corre E."/>
            <person name="Pelletier E."/>
            <person name="Niang G."/>
            <person name="Scheremetjew M."/>
            <person name="Finn R."/>
            <person name="Kale V."/>
            <person name="Holt S."/>
            <person name="Cochrane G."/>
            <person name="Meng A."/>
            <person name="Brown T."/>
            <person name="Cohen L."/>
        </authorList>
    </citation>
    <scope>NUCLEOTIDE SEQUENCE</scope>
    <source>
        <strain evidence="3">CCMP1381</strain>
    </source>
</reference>
<sequence length="181" mass="20423">MAKKRKSKHQKAASDAEAKSSGNSGNNVGQGSKKQRKMHDHTKEPEEAAQYLTLWQEKHTSGWRFNKSTQSWLLRHMYDKCRVEKDTFKMLLEYLAGLQGAARDRAMKHATLIIELEGGLTVAERERARENAAVEAIAEGEEESQEGGGSAIEIKEEGRDKKRRLLRAQKVMLVLSEEEAS</sequence>
<dbReference type="Pfam" id="PF10180">
    <property type="entry name" value="WKF"/>
    <property type="match status" value="1"/>
</dbReference>
<dbReference type="EMBL" id="HBGS01034340">
    <property type="protein sequence ID" value="CAD9437802.1"/>
    <property type="molecule type" value="Transcribed_RNA"/>
</dbReference>
<organism evidence="3">
    <name type="scientific">Octactis speculum</name>
    <dbReference type="NCBI Taxonomy" id="3111310"/>
    <lineage>
        <taxon>Eukaryota</taxon>
        <taxon>Sar</taxon>
        <taxon>Stramenopiles</taxon>
        <taxon>Ochrophyta</taxon>
        <taxon>Dictyochophyceae</taxon>
        <taxon>Dictyochales</taxon>
        <taxon>Dictyochaceae</taxon>
        <taxon>Octactis</taxon>
    </lineage>
</organism>
<evidence type="ECO:0000259" key="2">
    <source>
        <dbReference type="Pfam" id="PF10180"/>
    </source>
</evidence>
<proteinExistence type="predicted"/>
<feature type="region of interest" description="Disordered" evidence="1">
    <location>
        <begin position="1"/>
        <end position="45"/>
    </location>
</feature>
<evidence type="ECO:0000256" key="1">
    <source>
        <dbReference type="SAM" id="MobiDB-lite"/>
    </source>
</evidence>
<feature type="domain" description="WKF" evidence="2">
    <location>
        <begin position="50"/>
        <end position="111"/>
    </location>
</feature>